<accession>A0A8H3DTH6</accession>
<protein>
    <submittedName>
        <fullName evidence="1">Uncharacterized protein</fullName>
    </submittedName>
</protein>
<organism evidence="1 2">
    <name type="scientific">Rhizoctonia solani</name>
    <dbReference type="NCBI Taxonomy" id="456999"/>
    <lineage>
        <taxon>Eukaryota</taxon>
        <taxon>Fungi</taxon>
        <taxon>Dikarya</taxon>
        <taxon>Basidiomycota</taxon>
        <taxon>Agaricomycotina</taxon>
        <taxon>Agaricomycetes</taxon>
        <taxon>Cantharellales</taxon>
        <taxon>Ceratobasidiaceae</taxon>
        <taxon>Rhizoctonia</taxon>
    </lineage>
</organism>
<dbReference type="EMBL" id="CAJNJQ010000814">
    <property type="protein sequence ID" value="CAE7101776.1"/>
    <property type="molecule type" value="Genomic_DNA"/>
</dbReference>
<sequence>MSLATIYKSLPSIQTASDAFNDRDAIFAKLAPLFAAYHFQFGLCLVHAHCYIKEGEAMVANGTISRPVRGGPQYPERWLADGTPYEFNQEPTKVPPPELFRDFQAIVGKDLPLGVYYTGGNEGALPAGKVWIEHTEGRNNIAEHLDAEKAHLHLETAWVPGTDGPVKMVCNWFCVKDPQVGHVTDHPSRNWGLTDVEYVE</sequence>
<dbReference type="AlphaFoldDB" id="A0A8H3DTH6"/>
<comment type="caution">
    <text evidence="1">The sequence shown here is derived from an EMBL/GenBank/DDBJ whole genome shotgun (WGS) entry which is preliminary data.</text>
</comment>
<gene>
    <name evidence="1" type="ORF">RDB_LOCUS41169</name>
</gene>
<proteinExistence type="predicted"/>
<evidence type="ECO:0000313" key="1">
    <source>
        <dbReference type="EMBL" id="CAE7101776.1"/>
    </source>
</evidence>
<reference evidence="1" key="1">
    <citation type="submission" date="2021-01" db="EMBL/GenBank/DDBJ databases">
        <authorList>
            <person name="Kaushik A."/>
        </authorList>
    </citation>
    <scope>NUCLEOTIDE SEQUENCE</scope>
    <source>
        <strain evidence="1">AG5</strain>
    </source>
</reference>
<name>A0A8H3DTH6_9AGAM</name>
<dbReference type="Proteomes" id="UP000663827">
    <property type="component" value="Unassembled WGS sequence"/>
</dbReference>
<evidence type="ECO:0000313" key="2">
    <source>
        <dbReference type="Proteomes" id="UP000663827"/>
    </source>
</evidence>